<comment type="caution">
    <text evidence="1">The sequence shown here is derived from an EMBL/GenBank/DDBJ whole genome shotgun (WGS) entry which is preliminary data.</text>
</comment>
<evidence type="ECO:0000313" key="2">
    <source>
        <dbReference type="Proteomes" id="UP000645828"/>
    </source>
</evidence>
<dbReference type="EMBL" id="CAJHUB010000755">
    <property type="protein sequence ID" value="CAD7683988.1"/>
    <property type="molecule type" value="Genomic_DNA"/>
</dbReference>
<keyword evidence="2" id="KW-1185">Reference proteome</keyword>
<protein>
    <submittedName>
        <fullName evidence="1">(raccoon dog) hypothetical protein</fullName>
    </submittedName>
</protein>
<reference evidence="1" key="1">
    <citation type="submission" date="2020-12" db="EMBL/GenBank/DDBJ databases">
        <authorList>
            <consortium name="Molecular Ecology Group"/>
        </authorList>
    </citation>
    <scope>NUCLEOTIDE SEQUENCE</scope>
    <source>
        <strain evidence="1">TBG_1078</strain>
    </source>
</reference>
<gene>
    <name evidence="1" type="ORF">NYPRO_LOCUS16781</name>
</gene>
<name>A0A811Z2W2_NYCPR</name>
<proteinExistence type="predicted"/>
<dbReference type="Proteomes" id="UP000645828">
    <property type="component" value="Unassembled WGS sequence"/>
</dbReference>
<accession>A0A811Z2W2</accession>
<evidence type="ECO:0000313" key="1">
    <source>
        <dbReference type="EMBL" id="CAD7683988.1"/>
    </source>
</evidence>
<sequence length="87" mass="9526">MASRLLHRVGTLIHCSMASGDGVPTDDGQTTGLEREVMMMLAPKAASVVCNHEDNTATICFWLHKVETQPCPSYGTHDKLVPHQLTH</sequence>
<organism evidence="1 2">
    <name type="scientific">Nyctereutes procyonoides</name>
    <name type="common">Raccoon dog</name>
    <name type="synonym">Canis procyonoides</name>
    <dbReference type="NCBI Taxonomy" id="34880"/>
    <lineage>
        <taxon>Eukaryota</taxon>
        <taxon>Metazoa</taxon>
        <taxon>Chordata</taxon>
        <taxon>Craniata</taxon>
        <taxon>Vertebrata</taxon>
        <taxon>Euteleostomi</taxon>
        <taxon>Mammalia</taxon>
        <taxon>Eutheria</taxon>
        <taxon>Laurasiatheria</taxon>
        <taxon>Carnivora</taxon>
        <taxon>Caniformia</taxon>
        <taxon>Canidae</taxon>
        <taxon>Nyctereutes</taxon>
    </lineage>
</organism>
<dbReference type="AlphaFoldDB" id="A0A811Z2W2"/>